<name>A0A6B0RIF1_9CETA</name>
<evidence type="ECO:0000313" key="2">
    <source>
        <dbReference type="EMBL" id="MXQ89172.1"/>
    </source>
</evidence>
<feature type="region of interest" description="Disordered" evidence="1">
    <location>
        <begin position="63"/>
        <end position="83"/>
    </location>
</feature>
<accession>A0A6B0RIF1</accession>
<feature type="compositionally biased region" description="Polar residues" evidence="1">
    <location>
        <begin position="66"/>
        <end position="77"/>
    </location>
</feature>
<gene>
    <name evidence="2" type="ORF">E5288_WYG015051</name>
</gene>
<evidence type="ECO:0000256" key="1">
    <source>
        <dbReference type="SAM" id="MobiDB-lite"/>
    </source>
</evidence>
<organism evidence="2 3">
    <name type="scientific">Bos mutus</name>
    <name type="common">wild yak</name>
    <dbReference type="NCBI Taxonomy" id="72004"/>
    <lineage>
        <taxon>Eukaryota</taxon>
        <taxon>Metazoa</taxon>
        <taxon>Chordata</taxon>
        <taxon>Craniata</taxon>
        <taxon>Vertebrata</taxon>
        <taxon>Euteleostomi</taxon>
        <taxon>Mammalia</taxon>
        <taxon>Eutheria</taxon>
        <taxon>Laurasiatheria</taxon>
        <taxon>Artiodactyla</taxon>
        <taxon>Ruminantia</taxon>
        <taxon>Pecora</taxon>
        <taxon>Bovidae</taxon>
        <taxon>Bovinae</taxon>
        <taxon>Bos</taxon>
    </lineage>
</organism>
<dbReference type="Proteomes" id="UP000322234">
    <property type="component" value="Unassembled WGS sequence"/>
</dbReference>
<reference evidence="2" key="1">
    <citation type="submission" date="2019-10" db="EMBL/GenBank/DDBJ databases">
        <title>The sequence and de novo assembly of the wild yak genome.</title>
        <authorList>
            <person name="Liu Y."/>
        </authorList>
    </citation>
    <scope>NUCLEOTIDE SEQUENCE [LARGE SCALE GENOMIC DNA]</scope>
    <source>
        <strain evidence="2">WY2019</strain>
    </source>
</reference>
<evidence type="ECO:0000313" key="3">
    <source>
        <dbReference type="Proteomes" id="UP000322234"/>
    </source>
</evidence>
<protein>
    <submittedName>
        <fullName evidence="2">Uncharacterized protein</fullName>
    </submittedName>
</protein>
<dbReference type="AlphaFoldDB" id="A0A6B0RIF1"/>
<comment type="caution">
    <text evidence="2">The sequence shown here is derived from an EMBL/GenBank/DDBJ whole genome shotgun (WGS) entry which is preliminary data.</text>
</comment>
<dbReference type="EMBL" id="VBQZ03000053">
    <property type="protein sequence ID" value="MXQ89172.1"/>
    <property type="molecule type" value="Genomic_DNA"/>
</dbReference>
<proteinExistence type="predicted"/>
<sequence>MTFLENNQQLKTYHYLAETKTRKIGSTHYEDQFTLLAHLSSSKPYNIVNIRKEGVRNLTELGSPKQAMQTQGTSCYPSRTEKD</sequence>
<keyword evidence="3" id="KW-1185">Reference proteome</keyword>